<comment type="similarity">
    <text evidence="2 10">Belongs to the ExbD/TolR family.</text>
</comment>
<accession>A0A1F7SFP5</accession>
<dbReference type="STRING" id="1817883.A3G31_11350"/>
<dbReference type="Gene3D" id="3.30.420.270">
    <property type="match status" value="1"/>
</dbReference>
<keyword evidence="6 10" id="KW-0812">Transmembrane</keyword>
<proteinExistence type="inferred from homology"/>
<evidence type="ECO:0000256" key="9">
    <source>
        <dbReference type="ARBA" id="ARBA00023136"/>
    </source>
</evidence>
<keyword evidence="4" id="KW-1003">Cell membrane</keyword>
<sequence length="145" mass="16102">MQIDTGRKELTALSDINVTPLVDVMLVLLIIFMVTAPMMLQGIDVNLPKAEAKQVEVKEEELVLTIGEGNKIFLNKQLIGIDSLGGKLRELIQKRGSKDLYLRADQKIPYGFVIKVMAEAKKAGVERLGMITEEEEKVVDTFSGK</sequence>
<comment type="subcellular location">
    <subcellularLocation>
        <location evidence="1">Cell inner membrane</location>
        <topology evidence="1">Single-pass type II membrane protein</topology>
    </subcellularLocation>
    <subcellularLocation>
        <location evidence="10">Cell membrane</location>
        <topology evidence="10">Single-pass type II membrane protein</topology>
    </subcellularLocation>
</comment>
<evidence type="ECO:0000256" key="3">
    <source>
        <dbReference type="ARBA" id="ARBA00022448"/>
    </source>
</evidence>
<evidence type="ECO:0000256" key="6">
    <source>
        <dbReference type="ARBA" id="ARBA00022692"/>
    </source>
</evidence>
<evidence type="ECO:0000256" key="7">
    <source>
        <dbReference type="ARBA" id="ARBA00022927"/>
    </source>
</evidence>
<feature type="transmembrane region" description="Helical" evidence="11">
    <location>
        <begin position="21"/>
        <end position="40"/>
    </location>
</feature>
<reference evidence="12 13" key="1">
    <citation type="journal article" date="2016" name="Nat. Commun.">
        <title>Thousands of microbial genomes shed light on interconnected biogeochemical processes in an aquifer system.</title>
        <authorList>
            <person name="Anantharaman K."/>
            <person name="Brown C.T."/>
            <person name="Hug L.A."/>
            <person name="Sharon I."/>
            <person name="Castelle C.J."/>
            <person name="Probst A.J."/>
            <person name="Thomas B.C."/>
            <person name="Singh A."/>
            <person name="Wilkins M.J."/>
            <person name="Karaoz U."/>
            <person name="Brodie E.L."/>
            <person name="Williams K.H."/>
            <person name="Hubbard S.S."/>
            <person name="Banfield J.F."/>
        </authorList>
    </citation>
    <scope>NUCLEOTIDE SEQUENCE [LARGE SCALE GENOMIC DNA]</scope>
</reference>
<organism evidence="12 13">
    <name type="scientific">Candidatus Schekmanbacteria bacterium RIFCSPLOWO2_12_FULL_38_15</name>
    <dbReference type="NCBI Taxonomy" id="1817883"/>
    <lineage>
        <taxon>Bacteria</taxon>
        <taxon>Candidatus Schekmaniibacteriota</taxon>
    </lineage>
</organism>
<evidence type="ECO:0000256" key="8">
    <source>
        <dbReference type="ARBA" id="ARBA00022989"/>
    </source>
</evidence>
<comment type="caution">
    <text evidence="12">The sequence shown here is derived from an EMBL/GenBank/DDBJ whole genome shotgun (WGS) entry which is preliminary data.</text>
</comment>
<gene>
    <name evidence="12" type="ORF">A3G31_11350</name>
</gene>
<keyword evidence="3 10" id="KW-0813">Transport</keyword>
<evidence type="ECO:0000256" key="2">
    <source>
        <dbReference type="ARBA" id="ARBA00005811"/>
    </source>
</evidence>
<keyword evidence="5" id="KW-0997">Cell inner membrane</keyword>
<dbReference type="GO" id="GO:0015031">
    <property type="term" value="P:protein transport"/>
    <property type="evidence" value="ECO:0007669"/>
    <property type="project" value="UniProtKB-KW"/>
</dbReference>
<dbReference type="GO" id="GO:0005886">
    <property type="term" value="C:plasma membrane"/>
    <property type="evidence" value="ECO:0007669"/>
    <property type="project" value="UniProtKB-SubCell"/>
</dbReference>
<dbReference type="AlphaFoldDB" id="A0A1F7SFP5"/>
<evidence type="ECO:0000256" key="10">
    <source>
        <dbReference type="RuleBase" id="RU003879"/>
    </source>
</evidence>
<dbReference type="GO" id="GO:0022857">
    <property type="term" value="F:transmembrane transporter activity"/>
    <property type="evidence" value="ECO:0007669"/>
    <property type="project" value="InterPro"/>
</dbReference>
<keyword evidence="8 11" id="KW-1133">Transmembrane helix</keyword>
<keyword evidence="9 11" id="KW-0472">Membrane</keyword>
<evidence type="ECO:0000256" key="1">
    <source>
        <dbReference type="ARBA" id="ARBA00004249"/>
    </source>
</evidence>
<dbReference type="EMBL" id="MGDI01000031">
    <property type="protein sequence ID" value="OGL52561.1"/>
    <property type="molecule type" value="Genomic_DNA"/>
</dbReference>
<evidence type="ECO:0000313" key="12">
    <source>
        <dbReference type="EMBL" id="OGL52561.1"/>
    </source>
</evidence>
<evidence type="ECO:0000256" key="11">
    <source>
        <dbReference type="SAM" id="Phobius"/>
    </source>
</evidence>
<evidence type="ECO:0000256" key="5">
    <source>
        <dbReference type="ARBA" id="ARBA00022519"/>
    </source>
</evidence>
<dbReference type="PANTHER" id="PTHR30558">
    <property type="entry name" value="EXBD MEMBRANE COMPONENT OF PMF-DRIVEN MACROMOLECULE IMPORT SYSTEM"/>
    <property type="match status" value="1"/>
</dbReference>
<evidence type="ECO:0000256" key="4">
    <source>
        <dbReference type="ARBA" id="ARBA00022475"/>
    </source>
</evidence>
<dbReference type="InterPro" id="IPR003400">
    <property type="entry name" value="ExbD"/>
</dbReference>
<name>A0A1F7SFP5_9BACT</name>
<protein>
    <submittedName>
        <fullName evidence="12">Protein TolR</fullName>
    </submittedName>
</protein>
<evidence type="ECO:0000313" key="13">
    <source>
        <dbReference type="Proteomes" id="UP000178082"/>
    </source>
</evidence>
<dbReference type="Pfam" id="PF02472">
    <property type="entry name" value="ExbD"/>
    <property type="match status" value="1"/>
</dbReference>
<keyword evidence="7 10" id="KW-0653">Protein transport</keyword>
<dbReference type="PANTHER" id="PTHR30558:SF12">
    <property type="entry name" value="BIOPOLYMER TRANSPORT PROTEIN EXBD"/>
    <property type="match status" value="1"/>
</dbReference>
<dbReference type="Proteomes" id="UP000178082">
    <property type="component" value="Unassembled WGS sequence"/>
</dbReference>